<accession>A0ABX0GYZ7</accession>
<protein>
    <submittedName>
        <fullName evidence="1">Uncharacterized protein</fullName>
    </submittedName>
</protein>
<evidence type="ECO:0000313" key="1">
    <source>
        <dbReference type="EMBL" id="NHC15818.1"/>
    </source>
</evidence>
<dbReference type="EMBL" id="JAANNP010000058">
    <property type="protein sequence ID" value="NHC15818.1"/>
    <property type="molecule type" value="Genomic_DNA"/>
</dbReference>
<proteinExistence type="predicted"/>
<reference evidence="1 2" key="1">
    <citation type="submission" date="2020-03" db="EMBL/GenBank/DDBJ databases">
        <title>Two novel Motilibacter sp.</title>
        <authorList>
            <person name="Liu S."/>
        </authorList>
    </citation>
    <scope>NUCLEOTIDE SEQUENCE [LARGE SCALE GENOMIC DNA]</scope>
    <source>
        <strain evidence="1 2">E257</strain>
    </source>
</reference>
<dbReference type="RefSeq" id="WP_166284307.1">
    <property type="nucleotide sequence ID" value="NZ_JAANNP010000058.1"/>
</dbReference>
<evidence type="ECO:0000313" key="2">
    <source>
        <dbReference type="Proteomes" id="UP000800981"/>
    </source>
</evidence>
<keyword evidence="2" id="KW-1185">Reference proteome</keyword>
<organism evidence="1 2">
    <name type="scientific">Motilibacter deserti</name>
    <dbReference type="NCBI Taxonomy" id="2714956"/>
    <lineage>
        <taxon>Bacteria</taxon>
        <taxon>Bacillati</taxon>
        <taxon>Actinomycetota</taxon>
        <taxon>Actinomycetes</taxon>
        <taxon>Motilibacterales</taxon>
        <taxon>Motilibacteraceae</taxon>
        <taxon>Motilibacter</taxon>
    </lineage>
</organism>
<gene>
    <name evidence="1" type="ORF">G9H71_18715</name>
</gene>
<comment type="caution">
    <text evidence="1">The sequence shown here is derived from an EMBL/GenBank/DDBJ whole genome shotgun (WGS) entry which is preliminary data.</text>
</comment>
<sequence>MREVVDLSRAEVDTITSWSTPPGWKAGEAHPGQGRFLIKAGQRAGIPVQLQLTNAERNAGGLNTNRRWNLDKTVLHGPVG</sequence>
<dbReference type="Proteomes" id="UP000800981">
    <property type="component" value="Unassembled WGS sequence"/>
</dbReference>
<name>A0ABX0GYZ7_9ACTN</name>